<sequence>MEEAERIHGRSRPLEKNLPWDVVIRTEPGEALASALTWDRALSMEFIKDGFSQCSWLPVSVRMNSFPRFSILHIFVRKLSGSFTINDQIPNQCKFKHCNRYPLRQER</sequence>
<name>A0A0A0L773_CUCSA</name>
<gene>
    <name evidence="1" type="ORF">Csa_3G141800</name>
</gene>
<protein>
    <submittedName>
        <fullName evidence="1">Uncharacterized protein</fullName>
    </submittedName>
</protein>
<reference evidence="1 2" key="4">
    <citation type="journal article" date="2011" name="BMC Genomics">
        <title>RNA-Seq improves annotation of protein-coding genes in the cucumber genome.</title>
        <authorList>
            <person name="Li Z."/>
            <person name="Zhang Z."/>
            <person name="Yan P."/>
            <person name="Huang S."/>
            <person name="Fei Z."/>
            <person name="Lin K."/>
        </authorList>
    </citation>
    <scope>NUCLEOTIDE SEQUENCE [LARGE SCALE GENOMIC DNA]</scope>
    <source>
        <strain evidence="2">cv. 9930</strain>
    </source>
</reference>
<dbReference type="EMBL" id="CM002924">
    <property type="protein sequence ID" value="KGN56884.1"/>
    <property type="molecule type" value="Genomic_DNA"/>
</dbReference>
<dbReference type="Proteomes" id="UP000029981">
    <property type="component" value="Chromosome 3"/>
</dbReference>
<accession>A0A0A0L773</accession>
<dbReference type="AlphaFoldDB" id="A0A0A0L773"/>
<keyword evidence="2" id="KW-1185">Reference proteome</keyword>
<proteinExistence type="predicted"/>
<organism evidence="1 2">
    <name type="scientific">Cucumis sativus</name>
    <name type="common">Cucumber</name>
    <dbReference type="NCBI Taxonomy" id="3659"/>
    <lineage>
        <taxon>Eukaryota</taxon>
        <taxon>Viridiplantae</taxon>
        <taxon>Streptophyta</taxon>
        <taxon>Embryophyta</taxon>
        <taxon>Tracheophyta</taxon>
        <taxon>Spermatophyta</taxon>
        <taxon>Magnoliopsida</taxon>
        <taxon>eudicotyledons</taxon>
        <taxon>Gunneridae</taxon>
        <taxon>Pentapetalae</taxon>
        <taxon>rosids</taxon>
        <taxon>fabids</taxon>
        <taxon>Cucurbitales</taxon>
        <taxon>Cucurbitaceae</taxon>
        <taxon>Benincaseae</taxon>
        <taxon>Cucumis</taxon>
    </lineage>
</organism>
<reference evidence="1 2" key="2">
    <citation type="journal article" date="2009" name="PLoS ONE">
        <title>An integrated genetic and cytogenetic map of the cucumber genome.</title>
        <authorList>
            <person name="Ren Y."/>
            <person name="Zhang Z."/>
            <person name="Liu J."/>
            <person name="Staub J.E."/>
            <person name="Han Y."/>
            <person name="Cheng Z."/>
            <person name="Li X."/>
            <person name="Lu J."/>
            <person name="Miao H."/>
            <person name="Kang H."/>
            <person name="Xie B."/>
            <person name="Gu X."/>
            <person name="Wang X."/>
            <person name="Du Y."/>
            <person name="Jin W."/>
            <person name="Huang S."/>
        </authorList>
    </citation>
    <scope>NUCLEOTIDE SEQUENCE [LARGE SCALE GENOMIC DNA]</scope>
    <source>
        <strain evidence="2">cv. 9930</strain>
    </source>
</reference>
<evidence type="ECO:0000313" key="1">
    <source>
        <dbReference type="EMBL" id="KGN56884.1"/>
    </source>
</evidence>
<evidence type="ECO:0000313" key="2">
    <source>
        <dbReference type="Proteomes" id="UP000029981"/>
    </source>
</evidence>
<reference evidence="1 2" key="1">
    <citation type="journal article" date="2009" name="Nat. Genet.">
        <title>The genome of the cucumber, Cucumis sativus L.</title>
        <authorList>
            <person name="Huang S."/>
            <person name="Li R."/>
            <person name="Zhang Z."/>
            <person name="Li L."/>
            <person name="Gu X."/>
            <person name="Fan W."/>
            <person name="Lucas W.J."/>
            <person name="Wang X."/>
            <person name="Xie B."/>
            <person name="Ni P."/>
            <person name="Ren Y."/>
            <person name="Zhu H."/>
            <person name="Li J."/>
            <person name="Lin K."/>
            <person name="Jin W."/>
            <person name="Fei Z."/>
            <person name="Li G."/>
            <person name="Staub J."/>
            <person name="Kilian A."/>
            <person name="van der Vossen E.A."/>
            <person name="Wu Y."/>
            <person name="Guo J."/>
            <person name="He J."/>
            <person name="Jia Z."/>
            <person name="Ren Y."/>
            <person name="Tian G."/>
            <person name="Lu Y."/>
            <person name="Ruan J."/>
            <person name="Qian W."/>
            <person name="Wang M."/>
            <person name="Huang Q."/>
            <person name="Li B."/>
            <person name="Xuan Z."/>
            <person name="Cao J."/>
            <person name="Asan"/>
            <person name="Wu Z."/>
            <person name="Zhang J."/>
            <person name="Cai Q."/>
            <person name="Bai Y."/>
            <person name="Zhao B."/>
            <person name="Han Y."/>
            <person name="Li Y."/>
            <person name="Li X."/>
            <person name="Wang S."/>
            <person name="Shi Q."/>
            <person name="Liu S."/>
            <person name="Cho W.K."/>
            <person name="Kim J.Y."/>
            <person name="Xu Y."/>
            <person name="Heller-Uszynska K."/>
            <person name="Miao H."/>
            <person name="Cheng Z."/>
            <person name="Zhang S."/>
            <person name="Wu J."/>
            <person name="Yang Y."/>
            <person name="Kang H."/>
            <person name="Li M."/>
            <person name="Liang H."/>
            <person name="Ren X."/>
            <person name="Shi Z."/>
            <person name="Wen M."/>
            <person name="Jian M."/>
            <person name="Yang H."/>
            <person name="Zhang G."/>
            <person name="Yang Z."/>
            <person name="Chen R."/>
            <person name="Liu S."/>
            <person name="Li J."/>
            <person name="Ma L."/>
            <person name="Liu H."/>
            <person name="Zhou Y."/>
            <person name="Zhao J."/>
            <person name="Fang X."/>
            <person name="Li G."/>
            <person name="Fang L."/>
            <person name="Li Y."/>
            <person name="Liu D."/>
            <person name="Zheng H."/>
            <person name="Zhang Y."/>
            <person name="Qin N."/>
            <person name="Li Z."/>
            <person name="Yang G."/>
            <person name="Yang S."/>
            <person name="Bolund L."/>
            <person name="Kristiansen K."/>
            <person name="Zheng H."/>
            <person name="Li S."/>
            <person name="Zhang X."/>
            <person name="Yang H."/>
            <person name="Wang J."/>
            <person name="Sun R."/>
            <person name="Zhang B."/>
            <person name="Jiang S."/>
            <person name="Wang J."/>
            <person name="Du Y."/>
            <person name="Li S."/>
        </authorList>
    </citation>
    <scope>NUCLEOTIDE SEQUENCE [LARGE SCALE GENOMIC DNA]</scope>
    <source>
        <strain evidence="2">cv. 9930</strain>
    </source>
</reference>
<dbReference type="Gramene" id="KGN56884">
    <property type="protein sequence ID" value="KGN56884"/>
    <property type="gene ID" value="Csa_3G141800"/>
</dbReference>
<reference evidence="1 2" key="3">
    <citation type="journal article" date="2010" name="BMC Genomics">
        <title>Transcriptome sequencing and comparative analysis of cucumber flowers with different sex types.</title>
        <authorList>
            <person name="Guo S."/>
            <person name="Zheng Y."/>
            <person name="Joung J.G."/>
            <person name="Liu S."/>
            <person name="Zhang Z."/>
            <person name="Crasta O.R."/>
            <person name="Sobral B.W."/>
            <person name="Xu Y."/>
            <person name="Huang S."/>
            <person name="Fei Z."/>
        </authorList>
    </citation>
    <scope>NUCLEOTIDE SEQUENCE [LARGE SCALE GENOMIC DNA]</scope>
    <source>
        <strain evidence="2">cv. 9930</strain>
    </source>
</reference>